<protein>
    <submittedName>
        <fullName evidence="1">Uncharacterized protein</fullName>
    </submittedName>
</protein>
<dbReference type="KEGG" id="pbs:Plabr_2259"/>
<dbReference type="EMBL" id="CP002546">
    <property type="protein sequence ID" value="ADY59861.1"/>
    <property type="molecule type" value="Genomic_DNA"/>
</dbReference>
<dbReference type="AlphaFoldDB" id="F0SL08"/>
<gene>
    <name evidence="1" type="ordered locus">Plabr_2259</name>
</gene>
<name>F0SL08_RUBBR</name>
<dbReference type="OrthoDB" id="272345at2"/>
<dbReference type="eggNOG" id="ENOG50331GB">
    <property type="taxonomic scope" value="Bacteria"/>
</dbReference>
<dbReference type="RefSeq" id="WP_013628585.1">
    <property type="nucleotide sequence ID" value="NC_015174.1"/>
</dbReference>
<proteinExistence type="predicted"/>
<accession>F0SL08</accession>
<dbReference type="Proteomes" id="UP000006860">
    <property type="component" value="Chromosome"/>
</dbReference>
<sequence length="165" mass="18580">MEYSLKPLSKTCYITGNPLEPGSLCYSVLIENNGRYERQDFSQDAWNGVPDSAIGVWRTVVPEAEVQSSPLRDPDQLFDLFAELAENANDQQRQMRYVLALWLIRKKRLVLEETRETADGSVLQLAGARGEGNFEIPEESISETEMARLQSEIEAMGQAPQRQAA</sequence>
<reference evidence="2" key="1">
    <citation type="submission" date="2011-02" db="EMBL/GenBank/DDBJ databases">
        <title>The complete genome of Planctomyces brasiliensis DSM 5305.</title>
        <authorList>
            <person name="Lucas S."/>
            <person name="Copeland A."/>
            <person name="Lapidus A."/>
            <person name="Bruce D."/>
            <person name="Goodwin L."/>
            <person name="Pitluck S."/>
            <person name="Kyrpides N."/>
            <person name="Mavromatis K."/>
            <person name="Pagani I."/>
            <person name="Ivanova N."/>
            <person name="Ovchinnikova G."/>
            <person name="Lu M."/>
            <person name="Detter J.C."/>
            <person name="Han C."/>
            <person name="Land M."/>
            <person name="Hauser L."/>
            <person name="Markowitz V."/>
            <person name="Cheng J.-F."/>
            <person name="Hugenholtz P."/>
            <person name="Woyke T."/>
            <person name="Wu D."/>
            <person name="Tindall B."/>
            <person name="Pomrenke H.G."/>
            <person name="Brambilla E."/>
            <person name="Klenk H.-P."/>
            <person name="Eisen J.A."/>
        </authorList>
    </citation>
    <scope>NUCLEOTIDE SEQUENCE [LARGE SCALE GENOMIC DNA]</scope>
    <source>
        <strain evidence="2">ATCC 49424 / DSM 5305 / JCM 21570 / NBRC 103401 / IFAM 1448</strain>
    </source>
</reference>
<dbReference type="HOGENOM" id="CLU_1609565_0_0_0"/>
<keyword evidence="2" id="KW-1185">Reference proteome</keyword>
<evidence type="ECO:0000313" key="2">
    <source>
        <dbReference type="Proteomes" id="UP000006860"/>
    </source>
</evidence>
<organism evidence="1 2">
    <name type="scientific">Rubinisphaera brasiliensis (strain ATCC 49424 / DSM 5305 / JCM 21570 / IAM 15109 / NBRC 103401 / IFAM 1448)</name>
    <name type="common">Planctomyces brasiliensis</name>
    <dbReference type="NCBI Taxonomy" id="756272"/>
    <lineage>
        <taxon>Bacteria</taxon>
        <taxon>Pseudomonadati</taxon>
        <taxon>Planctomycetota</taxon>
        <taxon>Planctomycetia</taxon>
        <taxon>Planctomycetales</taxon>
        <taxon>Planctomycetaceae</taxon>
        <taxon>Rubinisphaera</taxon>
    </lineage>
</organism>
<evidence type="ECO:0000313" key="1">
    <source>
        <dbReference type="EMBL" id="ADY59861.1"/>
    </source>
</evidence>